<evidence type="ECO:0000256" key="4">
    <source>
        <dbReference type="ARBA" id="ARBA00010031"/>
    </source>
</evidence>
<evidence type="ECO:0000256" key="16">
    <source>
        <dbReference type="SAM" id="Phobius"/>
    </source>
</evidence>
<feature type="signal peptide" evidence="17">
    <location>
        <begin position="1"/>
        <end position="19"/>
    </location>
</feature>
<dbReference type="EMBL" id="ML996256">
    <property type="protein sequence ID" value="KAF2729106.1"/>
    <property type="molecule type" value="Genomic_DNA"/>
</dbReference>
<reference evidence="19" key="1">
    <citation type="journal article" date="2020" name="Stud. Mycol.">
        <title>101 Dothideomycetes genomes: a test case for predicting lifestyles and emergence of pathogens.</title>
        <authorList>
            <person name="Haridas S."/>
            <person name="Albert R."/>
            <person name="Binder M."/>
            <person name="Bloem J."/>
            <person name="Labutti K."/>
            <person name="Salamov A."/>
            <person name="Andreopoulos B."/>
            <person name="Baker S."/>
            <person name="Barry K."/>
            <person name="Bills G."/>
            <person name="Bluhm B."/>
            <person name="Cannon C."/>
            <person name="Castanera R."/>
            <person name="Culley D."/>
            <person name="Daum C."/>
            <person name="Ezra D."/>
            <person name="Gonzalez J."/>
            <person name="Henrissat B."/>
            <person name="Kuo A."/>
            <person name="Liang C."/>
            <person name="Lipzen A."/>
            <person name="Lutzoni F."/>
            <person name="Magnuson J."/>
            <person name="Mondo S."/>
            <person name="Nolan M."/>
            <person name="Ohm R."/>
            <person name="Pangilinan J."/>
            <person name="Park H.-J."/>
            <person name="Ramirez L."/>
            <person name="Alfaro M."/>
            <person name="Sun H."/>
            <person name="Tritt A."/>
            <person name="Yoshinaga Y."/>
            <person name="Zwiers L.-H."/>
            <person name="Turgeon B."/>
            <person name="Goodwin S."/>
            <person name="Spatafora J."/>
            <person name="Crous P."/>
            <person name="Grigoriev I."/>
        </authorList>
    </citation>
    <scope>NUCLEOTIDE SEQUENCE</scope>
    <source>
        <strain evidence="19">CBS 125425</strain>
    </source>
</reference>
<evidence type="ECO:0000256" key="8">
    <source>
        <dbReference type="ARBA" id="ARBA00022729"/>
    </source>
</evidence>
<keyword evidence="7 16" id="KW-0812">Transmembrane</keyword>
<feature type="chain" id="PRO_5040289288" evidence="17">
    <location>
        <begin position="20"/>
        <end position="418"/>
    </location>
</feature>
<keyword evidence="5" id="KW-0964">Secreted</keyword>
<feature type="transmembrane region" description="Helical" evidence="16">
    <location>
        <begin position="291"/>
        <end position="313"/>
    </location>
</feature>
<keyword evidence="20" id="KW-1185">Reference proteome</keyword>
<feature type="disulfide bond" evidence="14">
    <location>
        <begin position="55"/>
        <end position="62"/>
    </location>
</feature>
<evidence type="ECO:0000256" key="11">
    <source>
        <dbReference type="ARBA" id="ARBA00023157"/>
    </source>
</evidence>
<feature type="region of interest" description="Disordered" evidence="15">
    <location>
        <begin position="367"/>
        <end position="390"/>
    </location>
</feature>
<dbReference type="PANTHER" id="PTHR33048">
    <property type="entry name" value="PTH11-LIKE INTEGRAL MEMBRANE PROTEIN (AFU_ORTHOLOGUE AFUA_5G11245)"/>
    <property type="match status" value="1"/>
</dbReference>
<dbReference type="GO" id="GO:0005576">
    <property type="term" value="C:extracellular region"/>
    <property type="evidence" value="ECO:0007669"/>
    <property type="project" value="UniProtKB-SubCell"/>
</dbReference>
<comment type="similarity">
    <text evidence="4">Belongs to the RBT5 family.</text>
</comment>
<keyword evidence="9 16" id="KW-1133">Transmembrane helix</keyword>
<evidence type="ECO:0000259" key="18">
    <source>
        <dbReference type="PROSITE" id="PS52012"/>
    </source>
</evidence>
<dbReference type="InterPro" id="IPR049326">
    <property type="entry name" value="Rhodopsin_dom_fungi"/>
</dbReference>
<dbReference type="PANTHER" id="PTHR33048:SF160">
    <property type="entry name" value="SAT4 FAMILY MEMBRANE PROTEIN"/>
    <property type="match status" value="1"/>
</dbReference>
<evidence type="ECO:0000313" key="19">
    <source>
        <dbReference type="EMBL" id="KAF2729106.1"/>
    </source>
</evidence>
<evidence type="ECO:0000256" key="14">
    <source>
        <dbReference type="PROSITE-ProRule" id="PRU01356"/>
    </source>
</evidence>
<dbReference type="AlphaFoldDB" id="A0A9P4UXK9"/>
<comment type="caution">
    <text evidence="19">The sequence shown here is derived from an EMBL/GenBank/DDBJ whole genome shotgun (WGS) entry which is preliminary data.</text>
</comment>
<dbReference type="Proteomes" id="UP000799444">
    <property type="component" value="Unassembled WGS sequence"/>
</dbReference>
<feature type="compositionally biased region" description="Polar residues" evidence="15">
    <location>
        <begin position="367"/>
        <end position="379"/>
    </location>
</feature>
<feature type="transmembrane region" description="Helical" evidence="16">
    <location>
        <begin position="182"/>
        <end position="202"/>
    </location>
</feature>
<dbReference type="GO" id="GO:0098552">
    <property type="term" value="C:side of membrane"/>
    <property type="evidence" value="ECO:0007669"/>
    <property type="project" value="UniProtKB-KW"/>
</dbReference>
<feature type="transmembrane region" description="Helical" evidence="16">
    <location>
        <begin position="109"/>
        <end position="131"/>
    </location>
</feature>
<dbReference type="Pfam" id="PF05730">
    <property type="entry name" value="CFEM"/>
    <property type="match status" value="1"/>
</dbReference>
<evidence type="ECO:0000256" key="7">
    <source>
        <dbReference type="ARBA" id="ARBA00022692"/>
    </source>
</evidence>
<evidence type="ECO:0000256" key="12">
    <source>
        <dbReference type="ARBA" id="ARBA00023288"/>
    </source>
</evidence>
<evidence type="ECO:0000256" key="1">
    <source>
        <dbReference type="ARBA" id="ARBA00004141"/>
    </source>
</evidence>
<gene>
    <name evidence="19" type="ORF">EJ04DRAFT_589849</name>
</gene>
<sequence length="418" mass="45877">MRLLTPILATLALLPATLGQTNPSSAQAAALEAMKKAYPTCALQCLAEYIPKSYCPITNTKCICANEELQSQVSVCVAGGCSIPDALTAKNVSSTNCGAPVRDNGAVPYFIGIFGTAFATAFVLARLYLVFTPGGKSPGMDDIFIVAALTKVKKAGLGRDIWTLKPDQITDVLFYYFLGEFGYLEGMGFIKISILCFLLSIFPDKRFRMAVYVIMGLCAAYCITFFFTTLFQCTPITLAWTQWDRLHQGTCRNVHLLGWISAVVNIVLDTAVMALPIKELLGLNMNWKKKLAVISMFLVGAVVLLVSICRLQSLIQFSNSQNITWDYVAASYWSILEVDIGIICACMPAVRGLLLRSFPNMFSTGTNKGSSNRYSSQRSGKSRKSISKEQRVNIDTSNFIPLVDREGNQSKTSHRNDV</sequence>
<evidence type="ECO:0000313" key="20">
    <source>
        <dbReference type="Proteomes" id="UP000799444"/>
    </source>
</evidence>
<comment type="similarity">
    <text evidence="13">Belongs to the SAT4 family.</text>
</comment>
<proteinExistence type="inferred from homology"/>
<feature type="domain" description="CFEM" evidence="18">
    <location>
        <begin position="13"/>
        <end position="122"/>
    </location>
</feature>
<dbReference type="SMART" id="SM00747">
    <property type="entry name" value="CFEM"/>
    <property type="match status" value="1"/>
</dbReference>
<dbReference type="PROSITE" id="PS52012">
    <property type="entry name" value="CFEM"/>
    <property type="match status" value="1"/>
</dbReference>
<evidence type="ECO:0000256" key="3">
    <source>
        <dbReference type="ARBA" id="ARBA00004613"/>
    </source>
</evidence>
<evidence type="ECO:0000256" key="10">
    <source>
        <dbReference type="ARBA" id="ARBA00023136"/>
    </source>
</evidence>
<evidence type="ECO:0000256" key="17">
    <source>
        <dbReference type="SAM" id="SignalP"/>
    </source>
</evidence>
<dbReference type="Pfam" id="PF20684">
    <property type="entry name" value="Fung_rhodopsin"/>
    <property type="match status" value="1"/>
</dbReference>
<keyword evidence="6" id="KW-0325">Glycoprotein</keyword>
<evidence type="ECO:0000256" key="5">
    <source>
        <dbReference type="ARBA" id="ARBA00022525"/>
    </source>
</evidence>
<evidence type="ECO:0000256" key="13">
    <source>
        <dbReference type="ARBA" id="ARBA00038359"/>
    </source>
</evidence>
<dbReference type="OrthoDB" id="5378633at2759"/>
<evidence type="ECO:0000256" key="2">
    <source>
        <dbReference type="ARBA" id="ARBA00004589"/>
    </source>
</evidence>
<feature type="disulfide bond" evidence="14">
    <location>
        <begin position="64"/>
        <end position="97"/>
    </location>
</feature>
<evidence type="ECO:0000256" key="9">
    <source>
        <dbReference type="ARBA" id="ARBA00022989"/>
    </source>
</evidence>
<feature type="transmembrane region" description="Helical" evidence="16">
    <location>
        <begin position="209"/>
        <end position="231"/>
    </location>
</feature>
<name>A0A9P4UXK9_9PLEO</name>
<accession>A0A9P4UXK9</accession>
<feature type="disulfide bond" evidence="14">
    <location>
        <begin position="45"/>
        <end position="76"/>
    </location>
</feature>
<feature type="transmembrane region" description="Helical" evidence="16">
    <location>
        <begin position="256"/>
        <end position="275"/>
    </location>
</feature>
<keyword evidence="12" id="KW-0449">Lipoprotein</keyword>
<comment type="subcellular location">
    <subcellularLocation>
        <location evidence="2">Membrane</location>
        <topology evidence="2">Lipid-anchor</topology>
        <topology evidence="2">GPI-anchor</topology>
    </subcellularLocation>
    <subcellularLocation>
        <location evidence="1">Membrane</location>
        <topology evidence="1">Multi-pass membrane protein</topology>
    </subcellularLocation>
    <subcellularLocation>
        <location evidence="3">Secreted</location>
    </subcellularLocation>
</comment>
<dbReference type="InterPro" id="IPR008427">
    <property type="entry name" value="Extracellular_membr_CFEM_dom"/>
</dbReference>
<feature type="disulfide bond" evidence="14">
    <location>
        <begin position="41"/>
        <end position="81"/>
    </location>
</feature>
<keyword evidence="11 14" id="KW-1015">Disulfide bond</keyword>
<keyword evidence="10 16" id="KW-0472">Membrane</keyword>
<dbReference type="InterPro" id="IPR052337">
    <property type="entry name" value="SAT4-like"/>
</dbReference>
<keyword evidence="6" id="KW-0336">GPI-anchor</keyword>
<feature type="transmembrane region" description="Helical" evidence="16">
    <location>
        <begin position="333"/>
        <end position="354"/>
    </location>
</feature>
<evidence type="ECO:0000256" key="6">
    <source>
        <dbReference type="ARBA" id="ARBA00022622"/>
    </source>
</evidence>
<evidence type="ECO:0000256" key="15">
    <source>
        <dbReference type="SAM" id="MobiDB-lite"/>
    </source>
</evidence>
<organism evidence="19 20">
    <name type="scientific">Polyplosphaeria fusca</name>
    <dbReference type="NCBI Taxonomy" id="682080"/>
    <lineage>
        <taxon>Eukaryota</taxon>
        <taxon>Fungi</taxon>
        <taxon>Dikarya</taxon>
        <taxon>Ascomycota</taxon>
        <taxon>Pezizomycotina</taxon>
        <taxon>Dothideomycetes</taxon>
        <taxon>Pleosporomycetidae</taxon>
        <taxon>Pleosporales</taxon>
        <taxon>Tetraplosphaeriaceae</taxon>
        <taxon>Polyplosphaeria</taxon>
    </lineage>
</organism>
<comment type="caution">
    <text evidence="14">Lacks conserved residue(s) required for the propagation of feature annotation.</text>
</comment>
<keyword evidence="8 17" id="KW-0732">Signal</keyword>
<protein>
    <submittedName>
        <fullName evidence="19">Integral membrane protein</fullName>
    </submittedName>
</protein>